<protein>
    <submittedName>
        <fullName evidence="6">Helix-turn-helix domain-containing protein</fullName>
    </submittedName>
</protein>
<reference evidence="6" key="2">
    <citation type="submission" date="2022-10" db="EMBL/GenBank/DDBJ databases">
        <authorList>
            <person name="Trinh H.N."/>
        </authorList>
    </citation>
    <scope>NUCLEOTIDE SEQUENCE</scope>
    <source>
        <strain evidence="6">RN2-1</strain>
    </source>
</reference>
<feature type="domain" description="HTH cro/C1-type" evidence="5">
    <location>
        <begin position="22"/>
        <end position="76"/>
    </location>
</feature>
<dbReference type="CDD" id="cd00093">
    <property type="entry name" value="HTH_XRE"/>
    <property type="match status" value="1"/>
</dbReference>
<evidence type="ECO:0000256" key="3">
    <source>
        <dbReference type="ARBA" id="ARBA00023163"/>
    </source>
</evidence>
<accession>A0AA41YWI5</accession>
<evidence type="ECO:0000256" key="2">
    <source>
        <dbReference type="ARBA" id="ARBA00023125"/>
    </source>
</evidence>
<keyword evidence="1" id="KW-0805">Transcription regulation</keyword>
<dbReference type="PANTHER" id="PTHR46797">
    <property type="entry name" value="HTH-TYPE TRANSCRIPTIONAL REGULATOR"/>
    <property type="match status" value="1"/>
</dbReference>
<dbReference type="InterPro" id="IPR001387">
    <property type="entry name" value="Cro/C1-type_HTH"/>
</dbReference>
<evidence type="ECO:0000313" key="7">
    <source>
        <dbReference type="Proteomes" id="UP001165679"/>
    </source>
</evidence>
<dbReference type="PROSITE" id="PS50943">
    <property type="entry name" value="HTH_CROC1"/>
    <property type="match status" value="1"/>
</dbReference>
<name>A0AA41YWI5_9PROT</name>
<gene>
    <name evidence="6" type="ORF">OL599_24215</name>
</gene>
<dbReference type="EMBL" id="JAPDNT010000044">
    <property type="protein sequence ID" value="MCW3477670.1"/>
    <property type="molecule type" value="Genomic_DNA"/>
</dbReference>
<reference evidence="6" key="1">
    <citation type="submission" date="2022-09" db="EMBL/GenBank/DDBJ databases">
        <title>Rhodovastum sp. nov. RN2-1 isolated from soil in Seongnam, South Korea.</title>
        <authorList>
            <person name="Le N.T."/>
        </authorList>
    </citation>
    <scope>NUCLEOTIDE SEQUENCE</scope>
    <source>
        <strain evidence="6">RN2-1</strain>
    </source>
</reference>
<evidence type="ECO:0000256" key="1">
    <source>
        <dbReference type="ARBA" id="ARBA00023015"/>
    </source>
</evidence>
<feature type="region of interest" description="Disordered" evidence="4">
    <location>
        <begin position="1"/>
        <end position="23"/>
    </location>
</feature>
<keyword evidence="2" id="KW-0238">DNA-binding</keyword>
<dbReference type="Pfam" id="PF01381">
    <property type="entry name" value="HTH_3"/>
    <property type="match status" value="1"/>
</dbReference>
<keyword evidence="7" id="KW-1185">Reference proteome</keyword>
<dbReference type="GO" id="GO:0003677">
    <property type="term" value="F:DNA binding"/>
    <property type="evidence" value="ECO:0007669"/>
    <property type="project" value="UniProtKB-KW"/>
</dbReference>
<dbReference type="GO" id="GO:0005829">
    <property type="term" value="C:cytosol"/>
    <property type="evidence" value="ECO:0007669"/>
    <property type="project" value="TreeGrafter"/>
</dbReference>
<dbReference type="GO" id="GO:0003700">
    <property type="term" value="F:DNA-binding transcription factor activity"/>
    <property type="evidence" value="ECO:0007669"/>
    <property type="project" value="TreeGrafter"/>
</dbReference>
<dbReference type="SUPFAM" id="SSF47413">
    <property type="entry name" value="lambda repressor-like DNA-binding domains"/>
    <property type="match status" value="1"/>
</dbReference>
<dbReference type="PANTHER" id="PTHR46797:SF23">
    <property type="entry name" value="HTH-TYPE TRANSCRIPTIONAL REGULATOR SUTR"/>
    <property type="match status" value="1"/>
</dbReference>
<dbReference type="SMART" id="SM00530">
    <property type="entry name" value="HTH_XRE"/>
    <property type="match status" value="1"/>
</dbReference>
<dbReference type="Gene3D" id="1.10.260.40">
    <property type="entry name" value="lambda repressor-like DNA-binding domains"/>
    <property type="match status" value="1"/>
</dbReference>
<dbReference type="InterPro" id="IPR050807">
    <property type="entry name" value="TransReg_Diox_bact_type"/>
</dbReference>
<dbReference type="AlphaFoldDB" id="A0AA41YWI5"/>
<organism evidence="6 7">
    <name type="scientific">Limobrevibacterium gyesilva</name>
    <dbReference type="NCBI Taxonomy" id="2991712"/>
    <lineage>
        <taxon>Bacteria</taxon>
        <taxon>Pseudomonadati</taxon>
        <taxon>Pseudomonadota</taxon>
        <taxon>Alphaproteobacteria</taxon>
        <taxon>Acetobacterales</taxon>
        <taxon>Acetobacteraceae</taxon>
        <taxon>Limobrevibacterium</taxon>
    </lineage>
</organism>
<evidence type="ECO:0000259" key="5">
    <source>
        <dbReference type="PROSITE" id="PS50943"/>
    </source>
</evidence>
<dbReference type="InterPro" id="IPR010982">
    <property type="entry name" value="Lambda_DNA-bd_dom_sf"/>
</dbReference>
<evidence type="ECO:0000313" key="6">
    <source>
        <dbReference type="EMBL" id="MCW3477670.1"/>
    </source>
</evidence>
<comment type="caution">
    <text evidence="6">The sequence shown here is derived from an EMBL/GenBank/DDBJ whole genome shotgun (WGS) entry which is preliminary data.</text>
</comment>
<proteinExistence type="predicted"/>
<sequence length="136" mass="13872">MKPHAPAADSQSDPRAGAGARIRAARQARGMTQEALARAVGVTRSAVAQWETDRSGQVGGNLARVAHALGVAAEYLLTGALPAGGGPAAADGTELALLRLYRACSDEDRSFLLRTAARLARQAEQEAGGVPGSGAR</sequence>
<dbReference type="Proteomes" id="UP001165679">
    <property type="component" value="Unassembled WGS sequence"/>
</dbReference>
<evidence type="ECO:0000256" key="4">
    <source>
        <dbReference type="SAM" id="MobiDB-lite"/>
    </source>
</evidence>
<keyword evidence="3" id="KW-0804">Transcription</keyword>